<evidence type="ECO:0000256" key="1">
    <source>
        <dbReference type="ARBA" id="ARBA00010518"/>
    </source>
</evidence>
<evidence type="ECO:0000256" key="2">
    <source>
        <dbReference type="ARBA" id="ARBA00012920"/>
    </source>
</evidence>
<feature type="domain" description="Asparaginase/glutaminase C-terminal" evidence="10">
    <location>
        <begin position="203"/>
        <end position="320"/>
    </location>
</feature>
<dbReference type="Proteomes" id="UP000260649">
    <property type="component" value="Unassembled WGS sequence"/>
</dbReference>
<evidence type="ECO:0000256" key="8">
    <source>
        <dbReference type="PROSITE-ProRule" id="PRU10100"/>
    </source>
</evidence>
<comment type="similarity">
    <text evidence="1">Belongs to the asparaginase 1 family.</text>
</comment>
<dbReference type="InterPro" id="IPR027473">
    <property type="entry name" value="L-asparaginase_C"/>
</dbReference>
<proteinExistence type="inferred from homology"/>
<feature type="active site" evidence="8">
    <location>
        <position position="85"/>
    </location>
</feature>
<feature type="active site" description="O-isoaspartyl threonine intermediate" evidence="5">
    <location>
        <position position="12"/>
    </location>
</feature>
<evidence type="ECO:0000256" key="3">
    <source>
        <dbReference type="ARBA" id="ARBA00022801"/>
    </source>
</evidence>
<dbReference type="CDD" id="cd08963">
    <property type="entry name" value="L-asparaginase_I"/>
    <property type="match status" value="1"/>
</dbReference>
<dbReference type="EC" id="3.5.1.1" evidence="2"/>
<dbReference type="InterPro" id="IPR006033">
    <property type="entry name" value="AsnA_fam"/>
</dbReference>
<dbReference type="EMBL" id="QQRQ01000002">
    <property type="protein sequence ID" value="RFT07513.1"/>
    <property type="molecule type" value="Genomic_DNA"/>
</dbReference>
<evidence type="ECO:0000256" key="7">
    <source>
        <dbReference type="PROSITE-ProRule" id="PRU10099"/>
    </source>
</evidence>
<evidence type="ECO:0000256" key="5">
    <source>
        <dbReference type="PIRSR" id="PIRSR001220-1"/>
    </source>
</evidence>
<dbReference type="PANTHER" id="PTHR11707:SF28">
    <property type="entry name" value="60 KDA LYSOPHOSPHOLIPASE"/>
    <property type="match status" value="1"/>
</dbReference>
<dbReference type="InterPro" id="IPR040919">
    <property type="entry name" value="Asparaginase_C"/>
</dbReference>
<evidence type="ECO:0000313" key="12">
    <source>
        <dbReference type="Proteomes" id="UP000260649"/>
    </source>
</evidence>
<reference evidence="11 12" key="1">
    <citation type="submission" date="2018-07" db="EMBL/GenBank/DDBJ databases">
        <title>GABA Modulating Bacteria of the Human Gut Microbiota.</title>
        <authorList>
            <person name="Strandwitz P."/>
            <person name="Kim K.H."/>
            <person name="Terekhova D."/>
            <person name="Liu J.K."/>
            <person name="Sharma A."/>
            <person name="Levering J."/>
            <person name="Mcdonald D."/>
            <person name="Dietrich D."/>
            <person name="Ramadhar T.R."/>
            <person name="Lekbua A."/>
            <person name="Mroue N."/>
            <person name="Liston C."/>
            <person name="Stewart E.J."/>
            <person name="Dubin M.J."/>
            <person name="Zengler K."/>
            <person name="Knight R."/>
            <person name="Gilbert J.A."/>
            <person name="Clardy J."/>
            <person name="Lewis K."/>
        </authorList>
    </citation>
    <scope>NUCLEOTIDE SEQUENCE [LARGE SCALE GENOMIC DNA]</scope>
    <source>
        <strain evidence="11 12">KLE1738</strain>
    </source>
</reference>
<feature type="binding site" evidence="6">
    <location>
        <begin position="85"/>
        <end position="86"/>
    </location>
    <ligand>
        <name>substrate</name>
    </ligand>
</feature>
<keyword evidence="12" id="KW-1185">Reference proteome</keyword>
<dbReference type="GO" id="GO:0006520">
    <property type="term" value="P:amino acid metabolic process"/>
    <property type="evidence" value="ECO:0007669"/>
    <property type="project" value="InterPro"/>
</dbReference>
<dbReference type="PROSITE" id="PS00917">
    <property type="entry name" value="ASN_GLN_ASE_2"/>
    <property type="match status" value="1"/>
</dbReference>
<dbReference type="SUPFAM" id="SSF53774">
    <property type="entry name" value="Glutaminase/Asparaginase"/>
    <property type="match status" value="1"/>
</dbReference>
<feature type="binding site" evidence="6">
    <location>
        <position position="54"/>
    </location>
    <ligand>
        <name>substrate</name>
    </ligand>
</feature>
<gene>
    <name evidence="11" type="ORF">DV520_02400</name>
</gene>
<dbReference type="PIRSF" id="PIRSF500176">
    <property type="entry name" value="L_ASNase"/>
    <property type="match status" value="1"/>
</dbReference>
<keyword evidence="3" id="KW-0378">Hydrolase</keyword>
<dbReference type="PROSITE" id="PS51732">
    <property type="entry name" value="ASN_GLN_ASE_3"/>
    <property type="match status" value="1"/>
</dbReference>
<dbReference type="SFLD" id="SFLDS00057">
    <property type="entry name" value="Glutaminase/Asparaginase"/>
    <property type="match status" value="1"/>
</dbReference>
<accession>A0A3E2B655</accession>
<dbReference type="InterPro" id="IPR036152">
    <property type="entry name" value="Asp/glu_Ase-like_sf"/>
</dbReference>
<dbReference type="PANTHER" id="PTHR11707">
    <property type="entry name" value="L-ASPARAGINASE"/>
    <property type="match status" value="1"/>
</dbReference>
<dbReference type="Pfam" id="PF00710">
    <property type="entry name" value="Asparaginase"/>
    <property type="match status" value="1"/>
</dbReference>
<name>A0A3E2B655_9FIRM</name>
<organism evidence="11 12">
    <name type="scientific">Evtepia gabavorous</name>
    <dbReference type="NCBI Taxonomy" id="2211183"/>
    <lineage>
        <taxon>Bacteria</taxon>
        <taxon>Bacillati</taxon>
        <taxon>Bacillota</taxon>
        <taxon>Clostridia</taxon>
        <taxon>Eubacteriales</taxon>
        <taxon>Evtepia</taxon>
    </lineage>
</organism>
<comment type="catalytic activity">
    <reaction evidence="4">
        <text>L-asparagine + H2O = L-aspartate + NH4(+)</text>
        <dbReference type="Rhea" id="RHEA:21016"/>
        <dbReference type="ChEBI" id="CHEBI:15377"/>
        <dbReference type="ChEBI" id="CHEBI:28938"/>
        <dbReference type="ChEBI" id="CHEBI:29991"/>
        <dbReference type="ChEBI" id="CHEBI:58048"/>
        <dbReference type="EC" id="3.5.1.1"/>
    </reaction>
</comment>
<dbReference type="InterPro" id="IPR041725">
    <property type="entry name" value="L-asparaginase_I"/>
</dbReference>
<dbReference type="InterPro" id="IPR037152">
    <property type="entry name" value="L-asparaginase_N_sf"/>
</dbReference>
<dbReference type="InterPro" id="IPR027475">
    <property type="entry name" value="Asparaginase/glutaminase_AS2"/>
</dbReference>
<comment type="caution">
    <text evidence="11">The sequence shown here is derived from an EMBL/GenBank/DDBJ whole genome shotgun (WGS) entry which is preliminary data.</text>
</comment>
<dbReference type="GO" id="GO:0004067">
    <property type="term" value="F:asparaginase activity"/>
    <property type="evidence" value="ECO:0007669"/>
    <property type="project" value="UniProtKB-UniRule"/>
</dbReference>
<dbReference type="InterPro" id="IPR027474">
    <property type="entry name" value="L-asparaginase_N"/>
</dbReference>
<dbReference type="SMART" id="SM00870">
    <property type="entry name" value="Asparaginase"/>
    <property type="match status" value="1"/>
</dbReference>
<dbReference type="GeneID" id="97994590"/>
<dbReference type="OrthoDB" id="9788068at2"/>
<dbReference type="InterPro" id="IPR006034">
    <property type="entry name" value="Asparaginase/glutaminase-like"/>
</dbReference>
<sequence>MKQILMIGTGGTIASEMTEAGLVPGMSGAEFLQYIPSVEKLCQVDCLQVCNIDSTNMTPSHWLAIAQAVETHYETYDGFVICHGTDTLAYTAAALSYLIQDSPKPIVLTGSQKPIHMDITDSKTNLLDSFTVACDGRLPGVTVVFGGAVILGTRARKTYSKSFGAFSSINYPVLGVVQEGRLVPYILPPAGPAPRFFHALNQRVSLVKLIPGLSPAYLAFALAESDGVLVESFGVGGVPAGDQGQFYDLIRQAVDQGKIVVVTTQVQNEGSDLAVYNVGHRLKRDLGVLESYDMTIEAAVAKLMWALAQTRDSRAVAALFYTPVAQDILSRPE</sequence>
<feature type="active site" evidence="7">
    <location>
        <position position="12"/>
    </location>
</feature>
<evidence type="ECO:0000259" key="10">
    <source>
        <dbReference type="Pfam" id="PF17763"/>
    </source>
</evidence>
<evidence type="ECO:0000256" key="4">
    <source>
        <dbReference type="ARBA" id="ARBA00049366"/>
    </source>
</evidence>
<dbReference type="PIRSF" id="PIRSF001220">
    <property type="entry name" value="L-ASNase_gatD"/>
    <property type="match status" value="1"/>
</dbReference>
<dbReference type="RefSeq" id="WP_117141659.1">
    <property type="nucleotide sequence ID" value="NZ_CAKXKJ010000009.1"/>
</dbReference>
<evidence type="ECO:0000259" key="9">
    <source>
        <dbReference type="Pfam" id="PF00710"/>
    </source>
</evidence>
<protein>
    <recommendedName>
        <fullName evidence="2">asparaginase</fullName>
        <ecNumber evidence="2">3.5.1.1</ecNumber>
    </recommendedName>
</protein>
<dbReference type="PROSITE" id="PS00144">
    <property type="entry name" value="ASN_GLN_ASE_1"/>
    <property type="match status" value="1"/>
</dbReference>
<dbReference type="Gene3D" id="3.40.50.40">
    <property type="match status" value="1"/>
</dbReference>
<dbReference type="NCBIfam" id="TIGR00519">
    <property type="entry name" value="asnASE_I"/>
    <property type="match status" value="1"/>
</dbReference>
<dbReference type="InterPro" id="IPR020827">
    <property type="entry name" value="Asparaginase/glutaminase_AS1"/>
</dbReference>
<evidence type="ECO:0000256" key="6">
    <source>
        <dbReference type="PIRSR" id="PIRSR001220-2"/>
    </source>
</evidence>
<dbReference type="FunFam" id="3.40.50.1170:FF:000001">
    <property type="entry name" value="L-asparaginase 2"/>
    <property type="match status" value="1"/>
</dbReference>
<dbReference type="PRINTS" id="PR00139">
    <property type="entry name" value="ASNGLNASE"/>
</dbReference>
<dbReference type="AlphaFoldDB" id="A0A3E2B655"/>
<dbReference type="Pfam" id="PF17763">
    <property type="entry name" value="Asparaginase_C"/>
    <property type="match status" value="1"/>
</dbReference>
<feature type="domain" description="L-asparaginase N-terminal" evidence="9">
    <location>
        <begin position="4"/>
        <end position="181"/>
    </location>
</feature>
<dbReference type="Gene3D" id="3.40.50.1170">
    <property type="entry name" value="L-asparaginase, N-terminal domain"/>
    <property type="match status" value="1"/>
</dbReference>
<evidence type="ECO:0000313" key="11">
    <source>
        <dbReference type="EMBL" id="RFT07513.1"/>
    </source>
</evidence>